<proteinExistence type="predicted"/>
<dbReference type="PANTHER" id="PTHR30055">
    <property type="entry name" value="HTH-TYPE TRANSCRIPTIONAL REGULATOR RUTR"/>
    <property type="match status" value="1"/>
</dbReference>
<keyword evidence="1" id="KW-0805">Transcription regulation</keyword>
<evidence type="ECO:0000256" key="5">
    <source>
        <dbReference type="SAM" id="MobiDB-lite"/>
    </source>
</evidence>
<accession>A0ABW8INY0</accession>
<dbReference type="RefSeq" id="WP_380013855.1">
    <property type="nucleotide sequence ID" value="NZ_JADIKI010000023.1"/>
</dbReference>
<gene>
    <name evidence="7" type="ORF">ISP18_15385</name>
</gene>
<dbReference type="InterPro" id="IPR050109">
    <property type="entry name" value="HTH-type_TetR-like_transc_reg"/>
</dbReference>
<keyword evidence="8" id="KW-1185">Reference proteome</keyword>
<dbReference type="Gene3D" id="1.10.357.10">
    <property type="entry name" value="Tetracycline Repressor, domain 2"/>
    <property type="match status" value="1"/>
</dbReference>
<protein>
    <submittedName>
        <fullName evidence="7">TetR/AcrR family transcriptional regulator</fullName>
    </submittedName>
</protein>
<evidence type="ECO:0000313" key="8">
    <source>
        <dbReference type="Proteomes" id="UP001620409"/>
    </source>
</evidence>
<dbReference type="SUPFAM" id="SSF48498">
    <property type="entry name" value="Tetracyclin repressor-like, C-terminal domain"/>
    <property type="match status" value="1"/>
</dbReference>
<dbReference type="InterPro" id="IPR001647">
    <property type="entry name" value="HTH_TetR"/>
</dbReference>
<feature type="domain" description="HTH tetR-type" evidence="6">
    <location>
        <begin position="37"/>
        <end position="97"/>
    </location>
</feature>
<sequence length="240" mass="26584">MATRRADKSPLSTPKAASRQKAATRRPGRPSGSINTVEQRNRLLDTAMMLFARQGIAETTLSAIAHEAGVTPAMVHYYFSSRDQLLDALIDERIQPRRIALSKAFDVNAGDPVMVITQLAERLMQTATEHPWFPGLWMHEVVNDNGMLRQRIVERHGQAHFQHAIDCIAHWQAEGKLNPLIEPSLLFVSMFGLIVLPLVASKSLGNSVIKRKLTPQDIARHAVAILSHGIGPVASRGKKR</sequence>
<dbReference type="InterPro" id="IPR036271">
    <property type="entry name" value="Tet_transcr_reg_TetR-rel_C_sf"/>
</dbReference>
<evidence type="ECO:0000256" key="3">
    <source>
        <dbReference type="ARBA" id="ARBA00023163"/>
    </source>
</evidence>
<evidence type="ECO:0000256" key="2">
    <source>
        <dbReference type="ARBA" id="ARBA00023125"/>
    </source>
</evidence>
<evidence type="ECO:0000256" key="4">
    <source>
        <dbReference type="PROSITE-ProRule" id="PRU00335"/>
    </source>
</evidence>
<feature type="DNA-binding region" description="H-T-H motif" evidence="4">
    <location>
        <begin position="60"/>
        <end position="79"/>
    </location>
</feature>
<evidence type="ECO:0000313" key="7">
    <source>
        <dbReference type="EMBL" id="MFK2855986.1"/>
    </source>
</evidence>
<comment type="caution">
    <text evidence="7">The sequence shown here is derived from an EMBL/GenBank/DDBJ whole genome shotgun (WGS) entry which is preliminary data.</text>
</comment>
<dbReference type="InterPro" id="IPR013573">
    <property type="entry name" value="Tscrpt_reg_YcdC_C"/>
</dbReference>
<dbReference type="PANTHER" id="PTHR30055:SF234">
    <property type="entry name" value="HTH-TYPE TRANSCRIPTIONAL REGULATOR BETI"/>
    <property type="match status" value="1"/>
</dbReference>
<dbReference type="SUPFAM" id="SSF46689">
    <property type="entry name" value="Homeodomain-like"/>
    <property type="match status" value="1"/>
</dbReference>
<evidence type="ECO:0000259" key="6">
    <source>
        <dbReference type="PROSITE" id="PS50977"/>
    </source>
</evidence>
<evidence type="ECO:0000256" key="1">
    <source>
        <dbReference type="ARBA" id="ARBA00023015"/>
    </source>
</evidence>
<reference evidence="7 8" key="1">
    <citation type="submission" date="2020-10" db="EMBL/GenBank/DDBJ databases">
        <title>Phylogeny of dyella-like bacteria.</title>
        <authorList>
            <person name="Fu J."/>
        </authorList>
    </citation>
    <scope>NUCLEOTIDE SEQUENCE [LARGE SCALE GENOMIC DNA]</scope>
    <source>
        <strain evidence="7 8">DHG40</strain>
    </source>
</reference>
<dbReference type="Pfam" id="PF08362">
    <property type="entry name" value="TetR_C_3"/>
    <property type="match status" value="1"/>
</dbReference>
<dbReference type="InterPro" id="IPR009057">
    <property type="entry name" value="Homeodomain-like_sf"/>
</dbReference>
<keyword evidence="2 4" id="KW-0238">DNA-binding</keyword>
<dbReference type="PROSITE" id="PS50977">
    <property type="entry name" value="HTH_TETR_2"/>
    <property type="match status" value="1"/>
</dbReference>
<name>A0ABW8INY0_9GAMM</name>
<dbReference type="EMBL" id="JADIKI010000023">
    <property type="protein sequence ID" value="MFK2855986.1"/>
    <property type="molecule type" value="Genomic_DNA"/>
</dbReference>
<dbReference type="PRINTS" id="PR00455">
    <property type="entry name" value="HTHTETR"/>
</dbReference>
<dbReference type="Pfam" id="PF00440">
    <property type="entry name" value="TetR_N"/>
    <property type="match status" value="1"/>
</dbReference>
<keyword evidence="3" id="KW-0804">Transcription</keyword>
<dbReference type="Proteomes" id="UP001620409">
    <property type="component" value="Unassembled WGS sequence"/>
</dbReference>
<organism evidence="7 8">
    <name type="scientific">Dyella humi</name>
    <dbReference type="NCBI Taxonomy" id="1770547"/>
    <lineage>
        <taxon>Bacteria</taxon>
        <taxon>Pseudomonadati</taxon>
        <taxon>Pseudomonadota</taxon>
        <taxon>Gammaproteobacteria</taxon>
        <taxon>Lysobacterales</taxon>
        <taxon>Rhodanobacteraceae</taxon>
        <taxon>Dyella</taxon>
    </lineage>
</organism>
<feature type="region of interest" description="Disordered" evidence="5">
    <location>
        <begin position="1"/>
        <end position="36"/>
    </location>
</feature>